<name>A0A9W8ECS2_9FUNG</name>
<dbReference type="GO" id="GO:0005737">
    <property type="term" value="C:cytoplasm"/>
    <property type="evidence" value="ECO:0007669"/>
    <property type="project" value="UniProtKB-SubCell"/>
</dbReference>
<reference evidence="10" key="1">
    <citation type="submission" date="2022-07" db="EMBL/GenBank/DDBJ databases">
        <title>Phylogenomic reconstructions and comparative analyses of Kickxellomycotina fungi.</title>
        <authorList>
            <person name="Reynolds N.K."/>
            <person name="Stajich J.E."/>
            <person name="Barry K."/>
            <person name="Grigoriev I.V."/>
            <person name="Crous P."/>
            <person name="Smith M.E."/>
        </authorList>
    </citation>
    <scope>NUCLEOTIDE SEQUENCE</scope>
    <source>
        <strain evidence="10">RSA 567</strain>
    </source>
</reference>
<dbReference type="OrthoDB" id="20086at2759"/>
<evidence type="ECO:0000256" key="7">
    <source>
        <dbReference type="ARBA" id="ARBA00023242"/>
    </source>
</evidence>
<evidence type="ECO:0000256" key="2">
    <source>
        <dbReference type="ARBA" id="ARBA00004496"/>
    </source>
</evidence>
<keyword evidence="6" id="KW-0963">Cytoplasm</keyword>
<evidence type="ECO:0000259" key="9">
    <source>
        <dbReference type="Pfam" id="PF09811"/>
    </source>
</evidence>
<dbReference type="Pfam" id="PF09811">
    <property type="entry name" value="Yae1_N"/>
    <property type="match status" value="1"/>
</dbReference>
<keyword evidence="11" id="KW-1185">Reference proteome</keyword>
<evidence type="ECO:0000256" key="4">
    <source>
        <dbReference type="ARBA" id="ARBA00017286"/>
    </source>
</evidence>
<evidence type="ECO:0000256" key="6">
    <source>
        <dbReference type="ARBA" id="ARBA00022490"/>
    </source>
</evidence>
<dbReference type="PANTHER" id="PTHR18829">
    <property type="entry name" value="PROTEIN YAE1 HOMOLOG"/>
    <property type="match status" value="1"/>
</dbReference>
<evidence type="ECO:0000313" key="11">
    <source>
        <dbReference type="Proteomes" id="UP001151582"/>
    </source>
</evidence>
<keyword evidence="7" id="KW-0539">Nucleus</keyword>
<dbReference type="AlphaFoldDB" id="A0A9W8ECS2"/>
<sequence length="201" mass="21836">MSDTEDVWDDTAAVPDSDYDRGMAQRNWDRLQTAHGKVGYREGVSDSREANIQSGFDTGFAEGIKAGFAHGLLQGALDASYAVSVASAEPSKQTNAGPTCQAAADLKTVTFDKLFPVEHFMHPNNLEIQQSPKLGEQTPSKNPAEALPTIGDLLPNQSLPLFDEALVETISQQLPQSQRQLMEPHNKAVVDMVKSQQSLLN</sequence>
<protein>
    <recommendedName>
        <fullName evidence="5">Protein YAE1</fullName>
    </recommendedName>
    <alternativeName>
        <fullName evidence="4">Protein yae1</fullName>
    </alternativeName>
</protein>
<gene>
    <name evidence="10" type="ORF">H4R34_002595</name>
</gene>
<feature type="region of interest" description="Disordered" evidence="8">
    <location>
        <begin position="1"/>
        <end position="21"/>
    </location>
</feature>
<feature type="domain" description="Essential protein Yae1 N-terminal" evidence="9">
    <location>
        <begin position="39"/>
        <end position="76"/>
    </location>
</feature>
<organism evidence="10 11">
    <name type="scientific">Dimargaris verticillata</name>
    <dbReference type="NCBI Taxonomy" id="2761393"/>
    <lineage>
        <taxon>Eukaryota</taxon>
        <taxon>Fungi</taxon>
        <taxon>Fungi incertae sedis</taxon>
        <taxon>Zoopagomycota</taxon>
        <taxon>Kickxellomycotina</taxon>
        <taxon>Dimargaritomycetes</taxon>
        <taxon>Dimargaritales</taxon>
        <taxon>Dimargaritaceae</taxon>
        <taxon>Dimargaris</taxon>
    </lineage>
</organism>
<evidence type="ECO:0000256" key="1">
    <source>
        <dbReference type="ARBA" id="ARBA00004123"/>
    </source>
</evidence>
<evidence type="ECO:0000256" key="3">
    <source>
        <dbReference type="ARBA" id="ARBA00007096"/>
    </source>
</evidence>
<dbReference type="EMBL" id="JANBQB010000186">
    <property type="protein sequence ID" value="KAJ1980074.1"/>
    <property type="molecule type" value="Genomic_DNA"/>
</dbReference>
<comment type="similarity">
    <text evidence="3">Belongs to the YAE1 family.</text>
</comment>
<dbReference type="InterPro" id="IPR038881">
    <property type="entry name" value="Yae1-like"/>
</dbReference>
<evidence type="ECO:0000256" key="8">
    <source>
        <dbReference type="SAM" id="MobiDB-lite"/>
    </source>
</evidence>
<comment type="caution">
    <text evidence="10">The sequence shown here is derived from an EMBL/GenBank/DDBJ whole genome shotgun (WGS) entry which is preliminary data.</text>
</comment>
<dbReference type="GO" id="GO:0005634">
    <property type="term" value="C:nucleus"/>
    <property type="evidence" value="ECO:0007669"/>
    <property type="project" value="UniProtKB-SubCell"/>
</dbReference>
<evidence type="ECO:0000256" key="5">
    <source>
        <dbReference type="ARBA" id="ARBA00018400"/>
    </source>
</evidence>
<dbReference type="PANTHER" id="PTHR18829:SF0">
    <property type="entry name" value="PROTEIN YAE1 HOMOLOG"/>
    <property type="match status" value="1"/>
</dbReference>
<comment type="subcellular location">
    <subcellularLocation>
        <location evidence="2">Cytoplasm</location>
    </subcellularLocation>
    <subcellularLocation>
        <location evidence="1">Nucleus</location>
    </subcellularLocation>
</comment>
<dbReference type="Proteomes" id="UP001151582">
    <property type="component" value="Unassembled WGS sequence"/>
</dbReference>
<accession>A0A9W8ECS2</accession>
<evidence type="ECO:0000313" key="10">
    <source>
        <dbReference type="EMBL" id="KAJ1980074.1"/>
    </source>
</evidence>
<proteinExistence type="inferred from homology"/>
<dbReference type="InterPro" id="IPR019191">
    <property type="entry name" value="Essential_protein_Yae1_N"/>
</dbReference>